<organism evidence="2 3">
    <name type="scientific">Ruminococcus difficilis</name>
    <dbReference type="NCBI Taxonomy" id="2763069"/>
    <lineage>
        <taxon>Bacteria</taxon>
        <taxon>Bacillati</taxon>
        <taxon>Bacillota</taxon>
        <taxon>Clostridia</taxon>
        <taxon>Eubacteriales</taxon>
        <taxon>Oscillospiraceae</taxon>
        <taxon>Ruminococcus</taxon>
    </lineage>
</organism>
<sequence>MCKISEIINLNNRLHTSSGHTIDDPYLEQRFKQSVEWYIRKAKQVKFIYFLLSIIGIVVPATIPIINSVLCYSEKTRLIVNCLSFVTSVSAALLSLIKAKEKWLHFRCVAELLQSELSLYAEGVGRYRDKSKRNRYFAERIEKIMANENKRWLDIVNDNSNKKAERKKRYRVKP</sequence>
<dbReference type="Pfam" id="PF14015">
    <property type="entry name" value="DUF4231"/>
    <property type="match status" value="1"/>
</dbReference>
<gene>
    <name evidence="2" type="ORF">JKK62_03020</name>
</gene>
<protein>
    <submittedName>
        <fullName evidence="2">DUF4231 domain-containing protein</fullName>
    </submittedName>
</protein>
<name>A0A934TYJ1_9FIRM</name>
<dbReference type="AlphaFoldDB" id="A0A934TYJ1"/>
<proteinExistence type="predicted"/>
<reference evidence="2" key="1">
    <citation type="submission" date="2021-01" db="EMBL/GenBank/DDBJ databases">
        <title>Genome public.</title>
        <authorList>
            <person name="Liu C."/>
            <person name="Sun Q."/>
        </authorList>
    </citation>
    <scope>NUCLEOTIDE SEQUENCE</scope>
    <source>
        <strain evidence="2">M6</strain>
    </source>
</reference>
<accession>A0A934TYJ1</accession>
<comment type="caution">
    <text evidence="2">The sequence shown here is derived from an EMBL/GenBank/DDBJ whole genome shotgun (WGS) entry which is preliminary data.</text>
</comment>
<keyword evidence="3" id="KW-1185">Reference proteome</keyword>
<evidence type="ECO:0000313" key="3">
    <source>
        <dbReference type="Proteomes" id="UP000633365"/>
    </source>
</evidence>
<feature type="transmembrane region" description="Helical" evidence="1">
    <location>
        <begin position="78"/>
        <end position="97"/>
    </location>
</feature>
<keyword evidence="1" id="KW-0472">Membrane</keyword>
<dbReference type="RefSeq" id="WP_201426935.1">
    <property type="nucleotide sequence ID" value="NZ_JAEQMG010000040.1"/>
</dbReference>
<evidence type="ECO:0000313" key="2">
    <source>
        <dbReference type="EMBL" id="MBK6087630.1"/>
    </source>
</evidence>
<feature type="transmembrane region" description="Helical" evidence="1">
    <location>
        <begin position="47"/>
        <end position="66"/>
    </location>
</feature>
<dbReference type="InterPro" id="IPR025325">
    <property type="entry name" value="DUF4231"/>
</dbReference>
<dbReference type="NCBIfam" id="NF033634">
    <property type="entry name" value="SLATT_1"/>
    <property type="match status" value="1"/>
</dbReference>
<keyword evidence="1" id="KW-1133">Transmembrane helix</keyword>
<dbReference type="Proteomes" id="UP000633365">
    <property type="component" value="Unassembled WGS sequence"/>
</dbReference>
<evidence type="ECO:0000256" key="1">
    <source>
        <dbReference type="SAM" id="Phobius"/>
    </source>
</evidence>
<dbReference type="EMBL" id="JAEQMG010000040">
    <property type="protein sequence ID" value="MBK6087630.1"/>
    <property type="molecule type" value="Genomic_DNA"/>
</dbReference>
<keyword evidence="1" id="KW-0812">Transmembrane</keyword>